<dbReference type="NCBIfam" id="NF001097">
    <property type="entry name" value="PRK00129.1"/>
    <property type="match status" value="1"/>
</dbReference>
<keyword evidence="2" id="KW-0808">Transferase</keyword>
<reference evidence="3" key="1">
    <citation type="submission" date="2017-04" db="EMBL/GenBank/DDBJ databases">
        <authorList>
            <person name="Varghese N."/>
            <person name="Submissions S."/>
        </authorList>
    </citation>
    <scope>NUCLEOTIDE SEQUENCE [LARGE SCALE GENOMIC DNA]</scope>
    <source>
        <strain evidence="3">DSM 12126</strain>
    </source>
</reference>
<evidence type="ECO:0000313" key="3">
    <source>
        <dbReference type="Proteomes" id="UP000192756"/>
    </source>
</evidence>
<keyword evidence="3" id="KW-1185">Reference proteome</keyword>
<dbReference type="PANTHER" id="PTHR11608:SF0">
    <property type="entry name" value="BIFUNCTIONAL PROTEIN PYRR"/>
    <property type="match status" value="1"/>
</dbReference>
<name>A0A1W2BMN9_9SPHI</name>
<dbReference type="SUPFAM" id="SSF53271">
    <property type="entry name" value="PRTase-like"/>
    <property type="match status" value="1"/>
</dbReference>
<dbReference type="GO" id="GO:0016757">
    <property type="term" value="F:glycosyltransferase activity"/>
    <property type="evidence" value="ECO:0007669"/>
    <property type="project" value="UniProtKB-KW"/>
</dbReference>
<sequence length="224" mass="25110">MAIFIFYLYIMIFELSKINSIANVFVAEIRDENIQKDSMRFRYNMERIGEFFAMEISRTFAYTKTETQTPLGIAQTVKLTEQPVLATIIRAGIPLHKGMLNIFDRAESAFLAAFRKVHKSGSFEIALEYVSTPDLSNRIVIMADPMLATGMSMVLCCKELMRSYPIKELHIVSAIASAEGIRHVRANLPKAKLWIGAIDEEMTSKSYIVPGLGDAGDLAYGPKV</sequence>
<organism evidence="2 3">
    <name type="scientific">Pedobacter africanus</name>
    <dbReference type="NCBI Taxonomy" id="151894"/>
    <lineage>
        <taxon>Bacteria</taxon>
        <taxon>Pseudomonadati</taxon>
        <taxon>Bacteroidota</taxon>
        <taxon>Sphingobacteriia</taxon>
        <taxon>Sphingobacteriales</taxon>
        <taxon>Sphingobacteriaceae</taxon>
        <taxon>Pedobacter</taxon>
    </lineage>
</organism>
<dbReference type="Proteomes" id="UP000192756">
    <property type="component" value="Unassembled WGS sequence"/>
</dbReference>
<dbReference type="Pfam" id="PF14681">
    <property type="entry name" value="UPRTase"/>
    <property type="match status" value="1"/>
</dbReference>
<accession>A0A1W2BMN9</accession>
<evidence type="ECO:0000259" key="1">
    <source>
        <dbReference type="Pfam" id="PF14681"/>
    </source>
</evidence>
<dbReference type="STRING" id="151894.SAMN04488524_2481"/>
<dbReference type="InterPro" id="IPR000836">
    <property type="entry name" value="PRTase_dom"/>
</dbReference>
<dbReference type="CDD" id="cd06223">
    <property type="entry name" value="PRTases_typeI"/>
    <property type="match status" value="1"/>
</dbReference>
<proteinExistence type="predicted"/>
<feature type="domain" description="Phosphoribosyltransferase" evidence="1">
    <location>
        <begin position="24"/>
        <end position="221"/>
    </location>
</feature>
<protein>
    <submittedName>
        <fullName evidence="2">Uracil phosphoribosyltransferase</fullName>
    </submittedName>
</protein>
<dbReference type="InterPro" id="IPR029057">
    <property type="entry name" value="PRTase-like"/>
</dbReference>
<keyword evidence="2" id="KW-0328">Glycosyltransferase</keyword>
<dbReference type="InterPro" id="IPR050137">
    <property type="entry name" value="PyrR_bifunctional"/>
</dbReference>
<gene>
    <name evidence="2" type="ORF">SAMN04488524_2481</name>
</gene>
<dbReference type="EMBL" id="FWXT01000001">
    <property type="protein sequence ID" value="SMC74083.1"/>
    <property type="molecule type" value="Genomic_DNA"/>
</dbReference>
<dbReference type="PANTHER" id="PTHR11608">
    <property type="entry name" value="BIFUNCTIONAL PROTEIN PYRR"/>
    <property type="match status" value="1"/>
</dbReference>
<dbReference type="Gene3D" id="3.40.50.2020">
    <property type="match status" value="1"/>
</dbReference>
<dbReference type="AlphaFoldDB" id="A0A1W2BMN9"/>
<evidence type="ECO:0000313" key="2">
    <source>
        <dbReference type="EMBL" id="SMC74083.1"/>
    </source>
</evidence>